<dbReference type="InterPro" id="IPR003646">
    <property type="entry name" value="SH3-like_bac-type"/>
</dbReference>
<keyword evidence="1" id="KW-0812">Transmembrane</keyword>
<keyword evidence="1" id="KW-0472">Membrane</keyword>
<dbReference type="RefSeq" id="WP_022217501.1">
    <property type="nucleotide sequence ID" value="NZ_BLYL01000009.1"/>
</dbReference>
<evidence type="ECO:0000259" key="2">
    <source>
        <dbReference type="PROSITE" id="PS51781"/>
    </source>
</evidence>
<evidence type="ECO:0000256" key="1">
    <source>
        <dbReference type="SAM" id="Phobius"/>
    </source>
</evidence>
<comment type="caution">
    <text evidence="3">The sequence shown here is derived from an EMBL/GenBank/DDBJ whole genome shotgun (WGS) entry which is preliminary data.</text>
</comment>
<dbReference type="Proteomes" id="UP000660047">
    <property type="component" value="Unassembled WGS sequence"/>
</dbReference>
<protein>
    <recommendedName>
        <fullName evidence="2">SH3b domain-containing protein</fullName>
    </recommendedName>
</protein>
<dbReference type="InterPro" id="IPR025883">
    <property type="entry name" value="Cadherin-like_domain"/>
</dbReference>
<gene>
    <name evidence="3" type="ORF">COEU31_17130</name>
</gene>
<evidence type="ECO:0000313" key="3">
    <source>
        <dbReference type="EMBL" id="GFO94667.1"/>
    </source>
</evidence>
<evidence type="ECO:0000313" key="4">
    <source>
        <dbReference type="Proteomes" id="UP000660047"/>
    </source>
</evidence>
<name>A0AAI9NYK0_9FIRM</name>
<dbReference type="PROSITE" id="PS51781">
    <property type="entry name" value="SH3B"/>
    <property type="match status" value="2"/>
</dbReference>
<dbReference type="AlphaFoldDB" id="A0AAI9NYK0"/>
<dbReference type="EMBL" id="BLYL01000009">
    <property type="protein sequence ID" value="GFO94667.1"/>
    <property type="molecule type" value="Genomic_DNA"/>
</dbReference>
<keyword evidence="1" id="KW-1133">Transmembrane helix</keyword>
<organism evidence="3 4">
    <name type="scientific">Coprococcus eutactus</name>
    <dbReference type="NCBI Taxonomy" id="33043"/>
    <lineage>
        <taxon>Bacteria</taxon>
        <taxon>Bacillati</taxon>
        <taxon>Bacillota</taxon>
        <taxon>Clostridia</taxon>
        <taxon>Lachnospirales</taxon>
        <taxon>Lachnospiraceae</taxon>
        <taxon>Coprococcus</taxon>
    </lineage>
</organism>
<accession>A0AAI9NYK0</accession>
<feature type="domain" description="SH3b" evidence="2">
    <location>
        <begin position="209"/>
        <end position="280"/>
    </location>
</feature>
<sequence>MDINTKRTRTTISIVMLIWAVVCIAVTGLYVGNNHAEAATTGTLTSDYVYFRKSPNGTPIKYNGSAILLRKGQKMTVLSTSNKTWYKVKLTYKKKSYTGYVYSAFIKVTRTTSKKAHLRKNENYVYFRKTPNGTPLKYNGSPIMLMGGQSMTVLSTSNKTWYKVKLTYKKKRYTGYVYSKFIVIDSTSATTKATTKATTQQPTTAAQAAKSGYVNEDYVYFRQTAAGTPITYNGSAIMLMKGQALSVTDTSNKSWYKVNLTYSSKKYTGFISSSLITMGTYKEPDGNQTSDAAFEKQLSAQNFPESYKVLLRKLHAEHPNWIFKAVHTNLNWNDVVKNEVNVQGRVNNLVNCTSYSPNYGWRSQTVGYNYKTDSYSSYDGSTWFAASDDLVKYYLDPRTYMSSASSMFAFEKLSYDSSQTKSGVEAILSGSFMHNAHPTGSTTTYSSMIITAAQKSGVSPYHIASRIKQEVGGSITSGTNGKNATYPGIYNFYNIGAFESASGNAITNGLRWASSGTSYNRPWTTPAKSIIGGAMYIGESYINKGQNTLYTQKFNVTYTDCLYWHQYMGNVQAPTTEAWKVYDAYKSSGALNKAITFAIPVYKNMPSTAMKMPAANPGNQNNYLKTLSVSGKKLSPTFAINSTTQYTVNVRSSVSSVKINASPVSSYSTVSGKGTKTLKSGKNTFKIVCKSQSKATRTYTIIINRG</sequence>
<proteinExistence type="predicted"/>
<feature type="domain" description="SH3b" evidence="2">
    <location>
        <begin position="39"/>
        <end position="110"/>
    </location>
</feature>
<reference evidence="3" key="1">
    <citation type="submission" date="2020-06" db="EMBL/GenBank/DDBJ databases">
        <title>Characterization of fructooligosaccharide metabolism and fructooligosaccharide-degrading enzymes in human commensal butyrate producers.</title>
        <authorList>
            <person name="Tanno H."/>
            <person name="Fujii T."/>
            <person name="Hirano K."/>
            <person name="Maeno S."/>
            <person name="Tonozuka T."/>
            <person name="Sakamoto M."/>
            <person name="Ohkuma M."/>
            <person name="Tochio T."/>
            <person name="Endo A."/>
        </authorList>
    </citation>
    <scope>NUCLEOTIDE SEQUENCE</scope>
    <source>
        <strain evidence="3">JCM 31265</strain>
    </source>
</reference>
<feature type="transmembrane region" description="Helical" evidence="1">
    <location>
        <begin position="12"/>
        <end position="31"/>
    </location>
</feature>
<dbReference type="Pfam" id="PF12733">
    <property type="entry name" value="Cadherin-like"/>
    <property type="match status" value="1"/>
</dbReference>